<dbReference type="Proteomes" id="UP000680348">
    <property type="component" value="Unassembled WGS sequence"/>
</dbReference>
<comment type="caution">
    <text evidence="1">The sequence shown here is derived from an EMBL/GenBank/DDBJ whole genome shotgun (WGS) entry which is preliminary data.</text>
</comment>
<evidence type="ECO:0000313" key="2">
    <source>
        <dbReference type="Proteomes" id="UP000680348"/>
    </source>
</evidence>
<sequence length="125" mass="13324">MRNPQATPAECKVRLDSGASIVERLRRELNEAGLDCGCRDAADAMLERIGAEEGLARRAEGLANARRMRDAIVIVTALLCELDELTPEEPDRTAFHEIASLFQDVADFAASGALAARQAAGAGNS</sequence>
<gene>
    <name evidence="1" type="ORF">KEU06_27410</name>
</gene>
<dbReference type="EMBL" id="JAGWCR010000023">
    <property type="protein sequence ID" value="MBS3652324.1"/>
    <property type="molecule type" value="Genomic_DNA"/>
</dbReference>
<proteinExistence type="predicted"/>
<reference evidence="1" key="1">
    <citation type="submission" date="2021-04" db="EMBL/GenBank/DDBJ databases">
        <title>Pseudaminobacter soli sp. nov., isolated from paddy soil contaminated by heavy metals.</title>
        <authorList>
            <person name="Zhang K."/>
        </authorList>
    </citation>
    <scope>NUCLEOTIDE SEQUENCE</scope>
    <source>
        <strain evidence="1">19-2017</strain>
    </source>
</reference>
<organism evidence="1 2">
    <name type="scientific">Pseudaminobacter soli</name>
    <name type="common">ex Zhang et al. 2022</name>
    <dbReference type="NCBI Taxonomy" id="2831468"/>
    <lineage>
        <taxon>Bacteria</taxon>
        <taxon>Pseudomonadati</taxon>
        <taxon>Pseudomonadota</taxon>
        <taxon>Alphaproteobacteria</taxon>
        <taxon>Hyphomicrobiales</taxon>
        <taxon>Phyllobacteriaceae</taxon>
        <taxon>Pseudaminobacter</taxon>
    </lineage>
</organism>
<accession>A0A942I516</accession>
<evidence type="ECO:0000313" key="1">
    <source>
        <dbReference type="EMBL" id="MBS3652324.1"/>
    </source>
</evidence>
<dbReference type="AlphaFoldDB" id="A0A942I516"/>
<dbReference type="RefSeq" id="WP_188257879.1">
    <property type="nucleotide sequence ID" value="NZ_JABVCF010000023.1"/>
</dbReference>
<keyword evidence="2" id="KW-1185">Reference proteome</keyword>
<protein>
    <submittedName>
        <fullName evidence="1">Uncharacterized protein</fullName>
    </submittedName>
</protein>
<name>A0A942I516_9HYPH</name>